<organism evidence="8 9">
    <name type="scientific">Treponema brennaborense (strain DSM 12168 / CIP 105900 / DD5/3)</name>
    <dbReference type="NCBI Taxonomy" id="906968"/>
    <lineage>
        <taxon>Bacteria</taxon>
        <taxon>Pseudomonadati</taxon>
        <taxon>Spirochaetota</taxon>
        <taxon>Spirochaetia</taxon>
        <taxon>Spirochaetales</taxon>
        <taxon>Treponemataceae</taxon>
        <taxon>Treponema</taxon>
    </lineage>
</organism>
<dbReference type="Pfam" id="PF04205">
    <property type="entry name" value="FMN_bind"/>
    <property type="match status" value="2"/>
</dbReference>
<sequence length="373" mass="38606">MKNMIKLGLALAAFASVACVLLAVVSLLTAPAIAAAKEAEVNAGLTVVFSRASAFEKAPGFTPDTATAVKAENLYLAKKDGSVVGAVIQASGPTYDKATILLGLDLTRTITGIKFLSISDTPGFGQRATEPAFYTQFAGKSANDNFVVGSDVDVISGATITSKGVAQLVKYASYVAGEFLAANYGGASGSGEAPVIAAPAQAFTYQDAYLSLFPPETYPDATFTEVDKDLNRIVRNMLVEKQVIVTVAGKTAGAMVAVRGQTYKKGGVVLTAVDMNRTILGARIIELNDTPNIGQQALEESFYGQFAGKSADAALLVASDFDALSGATITSACVADMVKVGAMEAAWVATSRGGKTAPADSDEYPLNGLYLEE</sequence>
<dbReference type="InterPro" id="IPR007329">
    <property type="entry name" value="FMN-bd"/>
</dbReference>
<evidence type="ECO:0000256" key="4">
    <source>
        <dbReference type="ARBA" id="ARBA00022643"/>
    </source>
</evidence>
<dbReference type="GO" id="GO:0009055">
    <property type="term" value="F:electron transfer activity"/>
    <property type="evidence" value="ECO:0007669"/>
    <property type="project" value="InterPro"/>
</dbReference>
<keyword evidence="5" id="KW-0249">Electron transport</keyword>
<dbReference type="SMART" id="SM00900">
    <property type="entry name" value="FMN_bind"/>
    <property type="match status" value="2"/>
</dbReference>
<evidence type="ECO:0000256" key="2">
    <source>
        <dbReference type="ARBA" id="ARBA00022553"/>
    </source>
</evidence>
<evidence type="ECO:0000256" key="5">
    <source>
        <dbReference type="ARBA" id="ARBA00022982"/>
    </source>
</evidence>
<dbReference type="RefSeq" id="WP_013758010.1">
    <property type="nucleotide sequence ID" value="NC_015500.1"/>
</dbReference>
<evidence type="ECO:0000313" key="9">
    <source>
        <dbReference type="Proteomes" id="UP000006546"/>
    </source>
</evidence>
<dbReference type="KEGG" id="tbe:Trebr_0855"/>
<dbReference type="OrthoDB" id="9811080at2"/>
<dbReference type="InterPro" id="IPR010209">
    <property type="entry name" value="Ion_transpt_RnfG/RsxG"/>
</dbReference>
<dbReference type="GO" id="GO:0010181">
    <property type="term" value="F:FMN binding"/>
    <property type="evidence" value="ECO:0007669"/>
    <property type="project" value="InterPro"/>
</dbReference>
<dbReference type="STRING" id="906968.Trebr_0855"/>
<feature type="signal peptide" evidence="6">
    <location>
        <begin position="1"/>
        <end position="34"/>
    </location>
</feature>
<feature type="chain" id="PRO_5003316633" evidence="6">
    <location>
        <begin position="35"/>
        <end position="373"/>
    </location>
</feature>
<evidence type="ECO:0000313" key="8">
    <source>
        <dbReference type="EMBL" id="AEE16291.1"/>
    </source>
</evidence>
<dbReference type="PANTHER" id="PTHR36118">
    <property type="entry name" value="ION-TRANSLOCATING OXIDOREDUCTASE COMPLEX SUBUNIT G"/>
    <property type="match status" value="1"/>
</dbReference>
<evidence type="ECO:0000256" key="1">
    <source>
        <dbReference type="ARBA" id="ARBA00022448"/>
    </source>
</evidence>
<accession>F4LJ34</accession>
<gene>
    <name evidence="8" type="ordered locus">Trebr_0855</name>
</gene>
<protein>
    <submittedName>
        <fullName evidence="8">FMN-binding domain protein</fullName>
    </submittedName>
</protein>
<feature type="domain" description="FMN-binding" evidence="7">
    <location>
        <begin position="263"/>
        <end position="345"/>
    </location>
</feature>
<dbReference type="PANTHER" id="PTHR36118:SF1">
    <property type="entry name" value="ION-TRANSLOCATING OXIDOREDUCTASE COMPLEX SUBUNIT G"/>
    <property type="match status" value="1"/>
</dbReference>
<proteinExistence type="predicted"/>
<dbReference type="EMBL" id="CP002696">
    <property type="protein sequence ID" value="AEE16291.1"/>
    <property type="molecule type" value="Genomic_DNA"/>
</dbReference>
<feature type="domain" description="FMN-binding" evidence="7">
    <location>
        <begin position="94"/>
        <end position="176"/>
    </location>
</feature>
<keyword evidence="9" id="KW-1185">Reference proteome</keyword>
<keyword evidence="3" id="KW-0285">Flavoprotein</keyword>
<dbReference type="AlphaFoldDB" id="F4LJ34"/>
<evidence type="ECO:0000259" key="7">
    <source>
        <dbReference type="SMART" id="SM00900"/>
    </source>
</evidence>
<dbReference type="Proteomes" id="UP000006546">
    <property type="component" value="Chromosome"/>
</dbReference>
<keyword evidence="2" id="KW-0597">Phosphoprotein</keyword>
<dbReference type="PROSITE" id="PS51257">
    <property type="entry name" value="PROKAR_LIPOPROTEIN"/>
    <property type="match status" value="1"/>
</dbReference>
<evidence type="ECO:0000256" key="6">
    <source>
        <dbReference type="SAM" id="SignalP"/>
    </source>
</evidence>
<keyword evidence="1" id="KW-0813">Transport</keyword>
<dbReference type="GO" id="GO:0022900">
    <property type="term" value="P:electron transport chain"/>
    <property type="evidence" value="ECO:0007669"/>
    <property type="project" value="InterPro"/>
</dbReference>
<dbReference type="eggNOG" id="COG4659">
    <property type="taxonomic scope" value="Bacteria"/>
</dbReference>
<evidence type="ECO:0000256" key="3">
    <source>
        <dbReference type="ARBA" id="ARBA00022630"/>
    </source>
</evidence>
<reference evidence="9" key="1">
    <citation type="submission" date="2011-04" db="EMBL/GenBank/DDBJ databases">
        <title>The complete genome of Treponema brennaborense DSM 12168.</title>
        <authorList>
            <person name="Lucas S."/>
            <person name="Han J."/>
            <person name="Lapidus A."/>
            <person name="Bruce D."/>
            <person name="Goodwin L."/>
            <person name="Pitluck S."/>
            <person name="Peters L."/>
            <person name="Kyrpides N."/>
            <person name="Mavromatis K."/>
            <person name="Ivanova N."/>
            <person name="Mikhailova N."/>
            <person name="Pagani I."/>
            <person name="Teshima H."/>
            <person name="Detter J.C."/>
            <person name="Tapia R."/>
            <person name="Han C."/>
            <person name="Land M."/>
            <person name="Hauser L."/>
            <person name="Markowitz V."/>
            <person name="Cheng J.-F."/>
            <person name="Hugenholtz P."/>
            <person name="Woyke T."/>
            <person name="Wu D."/>
            <person name="Gronow S."/>
            <person name="Wellnitz S."/>
            <person name="Brambilla E."/>
            <person name="Klenk H.-P."/>
            <person name="Eisen J.A."/>
        </authorList>
    </citation>
    <scope>NUCLEOTIDE SEQUENCE [LARGE SCALE GENOMIC DNA]</scope>
    <source>
        <strain evidence="9">DSM 12168 / CIP 105900 / DD5/3</strain>
    </source>
</reference>
<name>F4LJ34_TREBD</name>
<dbReference type="HOGENOM" id="CLU_739519_0_0_12"/>
<keyword evidence="4" id="KW-0288">FMN</keyword>
<keyword evidence="6" id="KW-0732">Signal</keyword>
<dbReference type="GO" id="GO:0005886">
    <property type="term" value="C:plasma membrane"/>
    <property type="evidence" value="ECO:0007669"/>
    <property type="project" value="InterPro"/>
</dbReference>